<comment type="subcellular location">
    <subcellularLocation>
        <location evidence="1">Cell membrane</location>
        <topology evidence="1">Multi-pass membrane protein</topology>
    </subcellularLocation>
</comment>
<feature type="transmembrane region" description="Helical" evidence="8">
    <location>
        <begin position="359"/>
        <end position="379"/>
    </location>
</feature>
<dbReference type="EMBL" id="WKJD01000004">
    <property type="protein sequence ID" value="MRX42360.1"/>
    <property type="molecule type" value="Genomic_DNA"/>
</dbReference>
<keyword evidence="2" id="KW-1003">Cell membrane</keyword>
<evidence type="ECO:0000256" key="2">
    <source>
        <dbReference type="ARBA" id="ARBA00022475"/>
    </source>
</evidence>
<dbReference type="AlphaFoldDB" id="A0A6L5QX55"/>
<comment type="caution">
    <text evidence="9">The sequence shown here is derived from an EMBL/GenBank/DDBJ whole genome shotgun (WGS) entry which is preliminary data.</text>
</comment>
<evidence type="ECO:0008006" key="11">
    <source>
        <dbReference type="Google" id="ProtNLM"/>
    </source>
</evidence>
<dbReference type="GO" id="GO:0016763">
    <property type="term" value="F:pentosyltransferase activity"/>
    <property type="evidence" value="ECO:0007669"/>
    <property type="project" value="TreeGrafter"/>
</dbReference>
<dbReference type="PANTHER" id="PTHR33908">
    <property type="entry name" value="MANNOSYLTRANSFERASE YKCB-RELATED"/>
    <property type="match status" value="1"/>
</dbReference>
<evidence type="ECO:0000313" key="10">
    <source>
        <dbReference type="Proteomes" id="UP000476511"/>
    </source>
</evidence>
<evidence type="ECO:0000313" key="9">
    <source>
        <dbReference type="EMBL" id="MRX42360.1"/>
    </source>
</evidence>
<dbReference type="InterPro" id="IPR050297">
    <property type="entry name" value="LipidA_mod_glycosyltrf_83"/>
</dbReference>
<keyword evidence="5 8" id="KW-0812">Transmembrane</keyword>
<feature type="transmembrane region" description="Helical" evidence="8">
    <location>
        <begin position="275"/>
        <end position="297"/>
    </location>
</feature>
<feature type="transmembrane region" description="Helical" evidence="8">
    <location>
        <begin position="68"/>
        <end position="86"/>
    </location>
</feature>
<feature type="transmembrane region" description="Helical" evidence="8">
    <location>
        <begin position="333"/>
        <end position="352"/>
    </location>
</feature>
<evidence type="ECO:0000256" key="4">
    <source>
        <dbReference type="ARBA" id="ARBA00022679"/>
    </source>
</evidence>
<evidence type="ECO:0000256" key="5">
    <source>
        <dbReference type="ARBA" id="ARBA00022692"/>
    </source>
</evidence>
<evidence type="ECO:0000256" key="6">
    <source>
        <dbReference type="ARBA" id="ARBA00022989"/>
    </source>
</evidence>
<sequence length="502" mass="52761">MTEAARATATRRDSTTVAIVAVGVAALVIRAAAFAYPDALLWMRENDDGVMFAGALSMLHGRLPYADFGYVHPPGSLLLLLPFAAFGDVANEAVGLAGARLLTVAVGAANTVLIGVLLRRFGVAAVLVGGGLYATWGMAVATERTYLLEPYLNLGLLIALLAVTSGRRFAPIVAGAALGVVLMVKLWAVIDVVVIGWMTWSRLGRGAASRYLVAGAIVAAGIGLPFLLADPSAMWESTVSSQLGRAGNDVDLAERADYLSPYFAFPAIRDAIPTAASAAGVLIALAIAALPLLSALGRRTRPGAWPPEAWWAIVTLAHAVALAASGVSFYHYAAWLMAPLALSLGAAVGRLRRARARRIVAAGALGVIGLMAVGDLVVIGPRPEASVVAGWAADHDCVAGMPSVLVVADHVGANLDAGCTMDVDPLSLSLTLPDSGRLTRDRFLASSEWQDRWWSYLEDADGAALDPDELDWLDPAHRDEFERDFAVVERIGGLELWSRQAD</sequence>
<dbReference type="RefSeq" id="WP_154344760.1">
    <property type="nucleotide sequence ID" value="NZ_WKJD01000004.1"/>
</dbReference>
<keyword evidence="6 8" id="KW-1133">Transmembrane helix</keyword>
<feature type="transmembrane region" description="Helical" evidence="8">
    <location>
        <begin position="121"/>
        <end position="139"/>
    </location>
</feature>
<organism evidence="9 10">
    <name type="scientific">Agromyces kandeliae</name>
    <dbReference type="NCBI Taxonomy" id="2666141"/>
    <lineage>
        <taxon>Bacteria</taxon>
        <taxon>Bacillati</taxon>
        <taxon>Actinomycetota</taxon>
        <taxon>Actinomycetes</taxon>
        <taxon>Micrococcales</taxon>
        <taxon>Microbacteriaceae</taxon>
        <taxon>Agromyces</taxon>
    </lineage>
</organism>
<evidence type="ECO:0000256" key="3">
    <source>
        <dbReference type="ARBA" id="ARBA00022676"/>
    </source>
</evidence>
<reference evidence="9 10" key="1">
    <citation type="submission" date="2019-11" db="EMBL/GenBank/DDBJ databases">
        <title>Agromyces kandeliae sp. nov., isolated from mangrove soil.</title>
        <authorList>
            <person name="Wang R."/>
        </authorList>
    </citation>
    <scope>NUCLEOTIDE SEQUENCE [LARGE SCALE GENOMIC DNA]</scope>
    <source>
        <strain evidence="9 10">Q22</strain>
    </source>
</reference>
<name>A0A6L5QX55_9MICO</name>
<feature type="transmembrane region" description="Helical" evidence="8">
    <location>
        <begin position="151"/>
        <end position="170"/>
    </location>
</feature>
<gene>
    <name evidence="9" type="ORF">GJR97_01320</name>
</gene>
<proteinExistence type="predicted"/>
<evidence type="ECO:0000256" key="7">
    <source>
        <dbReference type="ARBA" id="ARBA00023136"/>
    </source>
</evidence>
<dbReference type="PANTHER" id="PTHR33908:SF11">
    <property type="entry name" value="MEMBRANE PROTEIN"/>
    <property type="match status" value="1"/>
</dbReference>
<feature type="transmembrane region" description="Helical" evidence="8">
    <location>
        <begin position="176"/>
        <end position="199"/>
    </location>
</feature>
<keyword evidence="7 8" id="KW-0472">Membrane</keyword>
<keyword evidence="4" id="KW-0808">Transferase</keyword>
<keyword evidence="3" id="KW-0328">Glycosyltransferase</keyword>
<dbReference type="Proteomes" id="UP000476511">
    <property type="component" value="Unassembled WGS sequence"/>
</dbReference>
<protein>
    <recommendedName>
        <fullName evidence="11">DUF2029 domain-containing protein</fullName>
    </recommendedName>
</protein>
<evidence type="ECO:0000256" key="1">
    <source>
        <dbReference type="ARBA" id="ARBA00004651"/>
    </source>
</evidence>
<dbReference type="GO" id="GO:0009103">
    <property type="term" value="P:lipopolysaccharide biosynthetic process"/>
    <property type="evidence" value="ECO:0007669"/>
    <property type="project" value="UniProtKB-ARBA"/>
</dbReference>
<accession>A0A6L5QX55</accession>
<feature type="transmembrane region" description="Helical" evidence="8">
    <location>
        <begin position="16"/>
        <end position="36"/>
    </location>
</feature>
<feature type="transmembrane region" description="Helical" evidence="8">
    <location>
        <begin position="309"/>
        <end position="327"/>
    </location>
</feature>
<feature type="transmembrane region" description="Helical" evidence="8">
    <location>
        <begin position="211"/>
        <end position="229"/>
    </location>
</feature>
<evidence type="ECO:0000256" key="8">
    <source>
        <dbReference type="SAM" id="Phobius"/>
    </source>
</evidence>
<keyword evidence="10" id="KW-1185">Reference proteome</keyword>
<dbReference type="GO" id="GO:0005886">
    <property type="term" value="C:plasma membrane"/>
    <property type="evidence" value="ECO:0007669"/>
    <property type="project" value="UniProtKB-SubCell"/>
</dbReference>
<feature type="transmembrane region" description="Helical" evidence="8">
    <location>
        <begin position="93"/>
        <end position="115"/>
    </location>
</feature>